<feature type="transmembrane region" description="Helical" evidence="1">
    <location>
        <begin position="958"/>
        <end position="977"/>
    </location>
</feature>
<feature type="transmembrane region" description="Helical" evidence="1">
    <location>
        <begin position="425"/>
        <end position="445"/>
    </location>
</feature>
<dbReference type="SUPFAM" id="SSF82866">
    <property type="entry name" value="Multidrug efflux transporter AcrB transmembrane domain"/>
    <property type="match status" value="2"/>
</dbReference>
<feature type="transmembrane region" description="Helical" evidence="1">
    <location>
        <begin position="912"/>
        <end position="937"/>
    </location>
</feature>
<dbReference type="SUPFAM" id="SSF82693">
    <property type="entry name" value="Multidrug efflux transporter AcrB pore domain, PN1, PN2, PC1 and PC2 subdomains"/>
    <property type="match status" value="2"/>
</dbReference>
<dbReference type="Proteomes" id="UP000245790">
    <property type="component" value="Unassembled WGS sequence"/>
</dbReference>
<sequence length="1044" mass="116242">MIAWFTKNDVAANILLVVIMIAGLFVLKTQIPVDLFPEFEQRSVQVSMSLPGASPQEVEEGITIKVEEAVQDIEGIRQITSRSSEGGASVTIEVEEGYDVREMLDEVKIKVDAINNFPIEAENILVQVPQWRRDAIGVVLYGDYDAMTLRRQAEDIRDEIANLKDVSQAEVDNTLRFEISIEIPEWALRKYDLTLEQVANVLRQNSRDVSAGNLKTEGGEIFIRSRGQAYRAAEFADIPIITTQDGTMIKLGDLATLKDDFEETPLRTRFNGVPAVEVEIFRTGDESIIEVTQAVKDYIAQKKSQIPEGLNLDYWRDRSEPIKARLKTLTTSAWQGALLVIALLALFLRPAVAFWVCLGIPMSFMGAFLFMPVFDVTLNLMSLFAFILVLGIVVDDAIVTGENVYAHLQRGADPLDAAIKGTQEVAVPVTFGILTTVAAFLPLAFQTGRGSWYSAIPYVIVPVLLFSLIESKLVLPAHLKHVKRRVNHRSRLTQIQQSISRSLEIFIEKYYQPVLALAMRWRYATWMLMFASLLMIISSIISGQTKFVFFPRVQSEVATATLVMPAGTAFESTDRIVSFMTDEAQKLRDKYTDPETGESVIRNIYSISGGRNATTGRVRVDTVPPEKRTIDVSTREIVNEWRKGVGQVAGAEQLNYRAEIGGWGGAPINIELKGRDTDSLIELGEKLKAKLASYAAASDIEDSLSDGKEELQLELKPEARLLGLSLNTVASQVRQAVFGFEVQRVQRGREEVRVMVRYPLEARRSIETLEQMMIRVGPNQEVPLWQVADVYPGLSPNSILRIDRQRTLSVTADFDKQAGNLTVVQNELRDFLQNQIFSYPGTSYELAGEARDQEESSQGLITGGLGLAILIYILLAIPFKSYFQPLIVMSVIPFGLVGAVIGHWIMGMDLTLLSFMGMLALSGVVVNDSLVLVDYINNKRREGIKVATAVFQAGGRRFRPVLLTSLTTFAGLMPLLFEKSTQAQFLIPMAVSLGFGILFATLITLFIVPINYLILEDAGRYFKRYGKDIKGLIKVGTNKIKQNS</sequence>
<dbReference type="Gene3D" id="3.30.70.1430">
    <property type="entry name" value="Multidrug efflux transporter AcrB pore domain"/>
    <property type="match status" value="2"/>
</dbReference>
<dbReference type="PRINTS" id="PR00702">
    <property type="entry name" value="ACRIFLAVINRP"/>
</dbReference>
<name>A0A316G0P6_9GAMM</name>
<dbReference type="GO" id="GO:0005886">
    <property type="term" value="C:plasma membrane"/>
    <property type="evidence" value="ECO:0007669"/>
    <property type="project" value="TreeGrafter"/>
</dbReference>
<gene>
    <name evidence="2" type="ORF">C8D97_102306</name>
</gene>
<evidence type="ECO:0000256" key="1">
    <source>
        <dbReference type="SAM" id="Phobius"/>
    </source>
</evidence>
<feature type="transmembrane region" description="Helical" evidence="1">
    <location>
        <begin position="451"/>
        <end position="475"/>
    </location>
</feature>
<dbReference type="Gene3D" id="3.30.70.1320">
    <property type="entry name" value="Multidrug efflux transporter AcrB pore domain like"/>
    <property type="match status" value="1"/>
</dbReference>
<accession>A0A316G0P6</accession>
<dbReference type="OrthoDB" id="5287122at2"/>
<keyword evidence="1" id="KW-1133">Transmembrane helix</keyword>
<dbReference type="PANTHER" id="PTHR32063">
    <property type="match status" value="1"/>
</dbReference>
<keyword evidence="1" id="KW-0812">Transmembrane</keyword>
<dbReference type="PANTHER" id="PTHR32063:SF33">
    <property type="entry name" value="RND SUPERFAMILY EFFLUX PUMP PERMEASE COMPONENT"/>
    <property type="match status" value="1"/>
</dbReference>
<dbReference type="Pfam" id="PF00873">
    <property type="entry name" value="ACR_tran"/>
    <property type="match status" value="1"/>
</dbReference>
<feature type="transmembrane region" description="Helical" evidence="1">
    <location>
        <begin position="332"/>
        <end position="348"/>
    </location>
</feature>
<keyword evidence="3" id="KW-1185">Reference proteome</keyword>
<reference evidence="2 3" key="1">
    <citation type="submission" date="2018-05" db="EMBL/GenBank/DDBJ databases">
        <title>Genomic Encyclopedia of Type Strains, Phase IV (KMG-IV): sequencing the most valuable type-strain genomes for metagenomic binning, comparative biology and taxonomic classification.</title>
        <authorList>
            <person name="Goeker M."/>
        </authorList>
    </citation>
    <scope>NUCLEOTIDE SEQUENCE [LARGE SCALE GENOMIC DNA]</scope>
    <source>
        <strain evidence="2 3">DSM 25350</strain>
    </source>
</reference>
<dbReference type="AlphaFoldDB" id="A0A316G0P6"/>
<feature type="transmembrane region" description="Helical" evidence="1">
    <location>
        <begin position="12"/>
        <end position="31"/>
    </location>
</feature>
<dbReference type="EMBL" id="QGGU01000002">
    <property type="protein sequence ID" value="PWK53915.1"/>
    <property type="molecule type" value="Genomic_DNA"/>
</dbReference>
<dbReference type="Gene3D" id="1.20.1640.10">
    <property type="entry name" value="Multidrug efflux transporter AcrB transmembrane domain"/>
    <property type="match status" value="2"/>
</dbReference>
<dbReference type="Gene3D" id="3.30.2090.10">
    <property type="entry name" value="Multidrug efflux transporter AcrB TolC docking domain, DN and DC subdomains"/>
    <property type="match status" value="2"/>
</dbReference>
<dbReference type="Gene3D" id="3.30.70.1440">
    <property type="entry name" value="Multidrug efflux transporter AcrB pore domain"/>
    <property type="match status" value="1"/>
</dbReference>
<dbReference type="RefSeq" id="WP_109762010.1">
    <property type="nucleotide sequence ID" value="NZ_QGGU01000002.1"/>
</dbReference>
<feature type="transmembrane region" description="Helical" evidence="1">
    <location>
        <begin position="860"/>
        <end position="879"/>
    </location>
</feature>
<evidence type="ECO:0000313" key="3">
    <source>
        <dbReference type="Proteomes" id="UP000245790"/>
    </source>
</evidence>
<keyword evidence="1" id="KW-0472">Membrane</keyword>
<organism evidence="2 3">
    <name type="scientific">Pleionea mediterranea</name>
    <dbReference type="NCBI Taxonomy" id="523701"/>
    <lineage>
        <taxon>Bacteria</taxon>
        <taxon>Pseudomonadati</taxon>
        <taxon>Pseudomonadota</taxon>
        <taxon>Gammaproteobacteria</taxon>
        <taxon>Oceanospirillales</taxon>
        <taxon>Pleioneaceae</taxon>
        <taxon>Pleionea</taxon>
    </lineage>
</organism>
<protein>
    <submittedName>
        <fullName evidence="2">Multidrug efflux pump subunit AcrB</fullName>
    </submittedName>
</protein>
<feature type="transmembrane region" description="Helical" evidence="1">
    <location>
        <begin position="989"/>
        <end position="1015"/>
    </location>
</feature>
<dbReference type="InterPro" id="IPR001036">
    <property type="entry name" value="Acrflvin-R"/>
</dbReference>
<feature type="transmembrane region" description="Helical" evidence="1">
    <location>
        <begin position="523"/>
        <end position="541"/>
    </location>
</feature>
<dbReference type="SUPFAM" id="SSF82714">
    <property type="entry name" value="Multidrug efflux transporter AcrB TolC docking domain, DN and DC subdomains"/>
    <property type="match status" value="2"/>
</dbReference>
<dbReference type="InterPro" id="IPR027463">
    <property type="entry name" value="AcrB_DN_DC_subdom"/>
</dbReference>
<feature type="transmembrane region" description="Helical" evidence="1">
    <location>
        <begin position="886"/>
        <end position="906"/>
    </location>
</feature>
<comment type="caution">
    <text evidence="2">The sequence shown here is derived from an EMBL/GenBank/DDBJ whole genome shotgun (WGS) entry which is preliminary data.</text>
</comment>
<dbReference type="GO" id="GO:0042910">
    <property type="term" value="F:xenobiotic transmembrane transporter activity"/>
    <property type="evidence" value="ECO:0007669"/>
    <property type="project" value="TreeGrafter"/>
</dbReference>
<evidence type="ECO:0000313" key="2">
    <source>
        <dbReference type="EMBL" id="PWK53915.1"/>
    </source>
</evidence>
<proteinExistence type="predicted"/>